<feature type="domain" description="Fucolectin tachylectin-4 pentraxin-1" evidence="9">
    <location>
        <begin position="196"/>
        <end position="336"/>
    </location>
</feature>
<dbReference type="GO" id="GO:0010185">
    <property type="term" value="P:regulation of cellular defense response"/>
    <property type="evidence" value="ECO:0007669"/>
    <property type="project" value="UniProtKB-ARBA"/>
</dbReference>
<feature type="compositionally biased region" description="Acidic residues" evidence="8">
    <location>
        <begin position="24"/>
        <end position="37"/>
    </location>
</feature>
<evidence type="ECO:0000256" key="8">
    <source>
        <dbReference type="SAM" id="MobiDB-lite"/>
    </source>
</evidence>
<reference evidence="11" key="1">
    <citation type="submission" date="2025-08" db="UniProtKB">
        <authorList>
            <consortium name="RefSeq"/>
        </authorList>
    </citation>
    <scope>IDENTIFICATION</scope>
    <source>
        <strain evidence="11">Wakin</strain>
        <tissue evidence="11">Muscle</tissue>
    </source>
</reference>
<dbReference type="GO" id="GO:0001868">
    <property type="term" value="P:regulation of complement activation, lectin pathway"/>
    <property type="evidence" value="ECO:0007669"/>
    <property type="project" value="UniProtKB-ARBA"/>
</dbReference>
<dbReference type="KEGG" id="caua:113100222"/>
<evidence type="ECO:0000256" key="7">
    <source>
        <dbReference type="ARBA" id="ARBA00023157"/>
    </source>
</evidence>
<dbReference type="Pfam" id="PF22633">
    <property type="entry name" value="F5_F8_type_C_2"/>
    <property type="match status" value="2"/>
</dbReference>
<dbReference type="Proteomes" id="UP000515129">
    <property type="component" value="Unplaced"/>
</dbReference>
<feature type="domain" description="Fucolectin tachylectin-4 pentraxin-1" evidence="9">
    <location>
        <begin position="337"/>
        <end position="488"/>
    </location>
</feature>
<comment type="subunit">
    <text evidence="3">Homotrimer.</text>
</comment>
<evidence type="ECO:0000256" key="3">
    <source>
        <dbReference type="ARBA" id="ARBA00011233"/>
    </source>
</evidence>
<evidence type="ECO:0000256" key="2">
    <source>
        <dbReference type="ARBA" id="ARBA00010147"/>
    </source>
</evidence>
<feature type="region of interest" description="Disordered" evidence="8">
    <location>
        <begin position="1"/>
        <end position="167"/>
    </location>
</feature>
<keyword evidence="7" id="KW-1015">Disulfide bond</keyword>
<dbReference type="RefSeq" id="XP_026120796.1">
    <property type="nucleotide sequence ID" value="XM_026265011.1"/>
</dbReference>
<dbReference type="InterPro" id="IPR008979">
    <property type="entry name" value="Galactose-bd-like_sf"/>
</dbReference>
<evidence type="ECO:0000256" key="6">
    <source>
        <dbReference type="ARBA" id="ARBA00022837"/>
    </source>
</evidence>
<dbReference type="Gene3D" id="2.60.120.260">
    <property type="entry name" value="Galactose-binding domain-like"/>
    <property type="match status" value="2"/>
</dbReference>
<dbReference type="PANTHER" id="PTHR45713:SF11">
    <property type="entry name" value="FUCOLECTIN TACHYLECTIN-4 PENTRAXIN-1 DOMAIN-CONTAINING PROTEIN"/>
    <property type="match status" value="1"/>
</dbReference>
<dbReference type="InterPro" id="IPR051941">
    <property type="entry name" value="BG_Antigen-Binding_Lectin"/>
</dbReference>
<feature type="compositionally biased region" description="Acidic residues" evidence="8">
    <location>
        <begin position="80"/>
        <end position="90"/>
    </location>
</feature>
<protein>
    <submittedName>
        <fullName evidence="11">Uncharacterized protein LOC113100222</fullName>
    </submittedName>
</protein>
<dbReference type="OrthoDB" id="547680at2759"/>
<keyword evidence="5" id="KW-0430">Lectin</keyword>
<comment type="similarity">
    <text evidence="2">Belongs to the fucolectin family.</text>
</comment>
<dbReference type="SUPFAM" id="SSF49785">
    <property type="entry name" value="Galactose-binding domain-like"/>
    <property type="match status" value="2"/>
</dbReference>
<accession>A0A6P6PGV0</accession>
<gene>
    <name evidence="11" type="primary">LOC113100222</name>
</gene>
<feature type="compositionally biased region" description="Acidic residues" evidence="8">
    <location>
        <begin position="1"/>
        <end position="11"/>
    </location>
</feature>
<dbReference type="InterPro" id="IPR006585">
    <property type="entry name" value="FTP1"/>
</dbReference>
<feature type="compositionally biased region" description="Acidic residues" evidence="8">
    <location>
        <begin position="114"/>
        <end position="128"/>
    </location>
</feature>
<evidence type="ECO:0000313" key="11">
    <source>
        <dbReference type="RefSeq" id="XP_026120796.1"/>
    </source>
</evidence>
<sequence length="491" mass="53907">MKPSEAVDEPDSTAVSSPLSKEQEDSEMSSCNDEDDEYHPPPGSPSSSSSCSNVSICSGLSHQTELQSGMQEEPNIMSQEMDDGAEDDREDTVVRQKSISKPSGKRRIQKCTDVSDEIYDSAEEDGEDGGTQKRSITKPPGKRRMKTRTDGTTFVQSSSNKSRKNHRSPELNMRVFYKSLLSLLGFFSVQMKAETEVNIARWGTANQSTTFDDFNRDWNAQNAVDGSSSNCSRTDTESDPWWKLDLKKTYTVNRVTITNRICPGVNCEIWINGAEIRIGNDSSVFGNPVCATVSSIPAGKTNSFSCPGMKGRYVTVNIPGPSKTLTFCKVGVYVNFTDNLATGRTAIQSSTYGLWSAERAIDFNPGFTNSWSACSSTTSQNKPWWRVDLGYVYRVSTVVITNILLGCCSDRINGAEIRIGNSLENNGNNNPRCAVISSIPAGVSSTYTCNNMEGRYVNLFIPEDSRTLTLCEVEVYGEGPVSQVDSCEDET</sequence>
<keyword evidence="4" id="KW-0479">Metal-binding</keyword>
<keyword evidence="10" id="KW-1185">Reference proteome</keyword>
<evidence type="ECO:0000256" key="5">
    <source>
        <dbReference type="ARBA" id="ARBA00022734"/>
    </source>
</evidence>
<feature type="compositionally biased region" description="Low complexity" evidence="8">
    <location>
        <begin position="45"/>
        <end position="61"/>
    </location>
</feature>
<dbReference type="GO" id="GO:0042806">
    <property type="term" value="F:fucose binding"/>
    <property type="evidence" value="ECO:0007669"/>
    <property type="project" value="UniProtKB-ARBA"/>
</dbReference>
<evidence type="ECO:0000256" key="4">
    <source>
        <dbReference type="ARBA" id="ARBA00022723"/>
    </source>
</evidence>
<evidence type="ECO:0000313" key="10">
    <source>
        <dbReference type="Proteomes" id="UP000515129"/>
    </source>
</evidence>
<dbReference type="PANTHER" id="PTHR45713">
    <property type="entry name" value="FTP DOMAIN-CONTAINING PROTEIN"/>
    <property type="match status" value="1"/>
</dbReference>
<comment type="function">
    <text evidence="1">Acts as a defensive agent. Recognizes blood group fucosylated oligosaccharides including A, B, H and Lewis B-type antigens. Does not recognize Lewis A antigen and has low affinity for monovalent haptens.</text>
</comment>
<dbReference type="SMART" id="SM00607">
    <property type="entry name" value="FTP"/>
    <property type="match status" value="2"/>
</dbReference>
<organism evidence="10 11">
    <name type="scientific">Carassius auratus</name>
    <name type="common">Goldfish</name>
    <dbReference type="NCBI Taxonomy" id="7957"/>
    <lineage>
        <taxon>Eukaryota</taxon>
        <taxon>Metazoa</taxon>
        <taxon>Chordata</taxon>
        <taxon>Craniata</taxon>
        <taxon>Vertebrata</taxon>
        <taxon>Euteleostomi</taxon>
        <taxon>Actinopterygii</taxon>
        <taxon>Neopterygii</taxon>
        <taxon>Teleostei</taxon>
        <taxon>Ostariophysi</taxon>
        <taxon>Cypriniformes</taxon>
        <taxon>Cyprinidae</taxon>
        <taxon>Cyprininae</taxon>
        <taxon>Carassius</taxon>
    </lineage>
</organism>
<dbReference type="GeneID" id="113100222"/>
<keyword evidence="6" id="KW-0106">Calcium</keyword>
<dbReference type="AlphaFoldDB" id="A0A6P6PGV0"/>
<evidence type="ECO:0000256" key="1">
    <source>
        <dbReference type="ARBA" id="ARBA00002219"/>
    </source>
</evidence>
<name>A0A6P6PGV0_CARAU</name>
<evidence type="ECO:0000259" key="9">
    <source>
        <dbReference type="SMART" id="SM00607"/>
    </source>
</evidence>
<proteinExistence type="inferred from homology"/>
<dbReference type="GO" id="GO:0046872">
    <property type="term" value="F:metal ion binding"/>
    <property type="evidence" value="ECO:0007669"/>
    <property type="project" value="UniProtKB-KW"/>
</dbReference>